<dbReference type="FunFam" id="3.40.50.620:FF:000037">
    <property type="entry name" value="Glutamine--tRNA ligase cytoplasmic"/>
    <property type="match status" value="1"/>
</dbReference>
<dbReference type="FunFam" id="2.40.240.10:FF:000001">
    <property type="entry name" value="Glutamine--tRNA ligase"/>
    <property type="match status" value="1"/>
</dbReference>
<dbReference type="NCBIfam" id="NF011291">
    <property type="entry name" value="PRK14703.1"/>
    <property type="match status" value="1"/>
</dbReference>
<dbReference type="InterPro" id="IPR004514">
    <property type="entry name" value="Gln-tRNA-synth"/>
</dbReference>
<protein>
    <recommendedName>
        <fullName evidence="8">Glutamine--tRNA ligase</fullName>
        <ecNumber evidence="8">6.1.1.18</ecNumber>
    </recommendedName>
    <alternativeName>
        <fullName evidence="8">Glutaminyl-tRNA synthetase</fullName>
        <shortName evidence="8">GlnRS</shortName>
    </alternativeName>
</protein>
<dbReference type="Gene3D" id="3.40.50.620">
    <property type="entry name" value="HUPs"/>
    <property type="match status" value="1"/>
</dbReference>
<comment type="subunit">
    <text evidence="8">Monomer.</text>
</comment>
<feature type="short sequence motif" description="'KMSKS' region" evidence="8">
    <location>
        <begin position="319"/>
        <end position="323"/>
    </location>
</feature>
<dbReference type="AlphaFoldDB" id="A0A4S4BH79"/>
<dbReference type="InterPro" id="IPR000924">
    <property type="entry name" value="Glu/Gln-tRNA-synth"/>
</dbReference>
<dbReference type="InterPro" id="IPR001412">
    <property type="entry name" value="aa-tRNA-synth_I_CS"/>
</dbReference>
<dbReference type="SUPFAM" id="SSF50715">
    <property type="entry name" value="Ribosomal protein L25-like"/>
    <property type="match status" value="1"/>
</dbReference>
<proteinExistence type="inferred from homology"/>
<evidence type="ECO:0000256" key="7">
    <source>
        <dbReference type="ARBA" id="ARBA00048270"/>
    </source>
</evidence>
<evidence type="ECO:0000256" key="2">
    <source>
        <dbReference type="ARBA" id="ARBA00022598"/>
    </source>
</evidence>
<dbReference type="InterPro" id="IPR020056">
    <property type="entry name" value="Rbsml_bL25/Gln-tRNA_synth_N"/>
</dbReference>
<reference evidence="13 14" key="1">
    <citation type="submission" date="2019-04" db="EMBL/GenBank/DDBJ databases">
        <title>Cohnella sp. nov. isolated from preserved vegetables.</title>
        <authorList>
            <person name="Lin S.-Y."/>
            <person name="Hung M.-H."/>
            <person name="Young C.-C."/>
        </authorList>
    </citation>
    <scope>NUCLEOTIDE SEQUENCE [LARGE SCALE GENOMIC DNA]</scope>
    <source>
        <strain evidence="13 14">CC-MHH1044</strain>
    </source>
</reference>
<dbReference type="GO" id="GO:0005829">
    <property type="term" value="C:cytosol"/>
    <property type="evidence" value="ECO:0007669"/>
    <property type="project" value="TreeGrafter"/>
</dbReference>
<name>A0A4S4BH79_9BACL</name>
<evidence type="ECO:0000256" key="6">
    <source>
        <dbReference type="ARBA" id="ARBA00023146"/>
    </source>
</evidence>
<dbReference type="PRINTS" id="PR00987">
    <property type="entry name" value="TRNASYNTHGLU"/>
</dbReference>
<dbReference type="EMBL" id="SSOB01000048">
    <property type="protein sequence ID" value="THF73884.1"/>
    <property type="molecule type" value="Genomic_DNA"/>
</dbReference>
<dbReference type="InterPro" id="IPR020058">
    <property type="entry name" value="Glu/Gln-tRNA-synth_Ib_cat-dom"/>
</dbReference>
<dbReference type="Proteomes" id="UP000310636">
    <property type="component" value="Unassembled WGS sequence"/>
</dbReference>
<feature type="binding site" evidence="8">
    <location>
        <position position="263"/>
    </location>
    <ligand>
        <name>L-glutamine</name>
        <dbReference type="ChEBI" id="CHEBI:58359"/>
    </ligand>
</feature>
<dbReference type="FunFam" id="1.10.1160.10:FF:000001">
    <property type="entry name" value="Glutamine--tRNA ligase"/>
    <property type="match status" value="1"/>
</dbReference>
<evidence type="ECO:0000256" key="3">
    <source>
        <dbReference type="ARBA" id="ARBA00022741"/>
    </source>
</evidence>
<keyword evidence="2 8" id="KW-0436">Ligase</keyword>
<feature type="binding site" evidence="8">
    <location>
        <begin position="312"/>
        <end position="313"/>
    </location>
    <ligand>
        <name>ATP</name>
        <dbReference type="ChEBI" id="CHEBI:30616"/>
    </ligand>
</feature>
<dbReference type="NCBIfam" id="TIGR00440">
    <property type="entry name" value="glnS"/>
    <property type="match status" value="1"/>
</dbReference>
<dbReference type="InterPro" id="IPR050132">
    <property type="entry name" value="Gln/Glu-tRNA_Ligase"/>
</dbReference>
<evidence type="ECO:0000313" key="13">
    <source>
        <dbReference type="EMBL" id="THF73884.1"/>
    </source>
</evidence>
<dbReference type="Gene3D" id="2.40.240.10">
    <property type="entry name" value="Ribosomal Protein L25, Chain P"/>
    <property type="match status" value="2"/>
</dbReference>
<feature type="domain" description="Glutamyl/glutaminyl-tRNA synthetase class Ib anti-codon binding" evidence="11">
    <location>
        <begin position="391"/>
        <end position="491"/>
    </location>
</feature>
<evidence type="ECO:0000256" key="1">
    <source>
        <dbReference type="ARBA" id="ARBA00022490"/>
    </source>
</evidence>
<comment type="similarity">
    <text evidence="8 9">Belongs to the class-I aminoacyl-tRNA synthetase family.</text>
</comment>
<dbReference type="InterPro" id="IPR011035">
    <property type="entry name" value="Ribosomal_bL25/Gln-tRNA_synth"/>
</dbReference>
<dbReference type="PANTHER" id="PTHR43097:SF5">
    <property type="entry name" value="GLUTAMATE--TRNA LIGASE"/>
    <property type="match status" value="1"/>
</dbReference>
<dbReference type="GO" id="GO:0004819">
    <property type="term" value="F:glutamine-tRNA ligase activity"/>
    <property type="evidence" value="ECO:0007669"/>
    <property type="project" value="UniProtKB-UniRule"/>
</dbReference>
<keyword evidence="5 8" id="KW-0648">Protein biosynthesis</keyword>
<dbReference type="OrthoDB" id="9801560at2"/>
<evidence type="ECO:0000256" key="4">
    <source>
        <dbReference type="ARBA" id="ARBA00022840"/>
    </source>
</evidence>
<feature type="short sequence motif" description="'HIGH' region" evidence="8">
    <location>
        <begin position="86"/>
        <end position="96"/>
    </location>
</feature>
<comment type="catalytic activity">
    <reaction evidence="7 8">
        <text>tRNA(Gln) + L-glutamine + ATP = L-glutaminyl-tRNA(Gln) + AMP + diphosphate</text>
        <dbReference type="Rhea" id="RHEA:20121"/>
        <dbReference type="Rhea" id="RHEA-COMP:9662"/>
        <dbReference type="Rhea" id="RHEA-COMP:9681"/>
        <dbReference type="ChEBI" id="CHEBI:30616"/>
        <dbReference type="ChEBI" id="CHEBI:33019"/>
        <dbReference type="ChEBI" id="CHEBI:58359"/>
        <dbReference type="ChEBI" id="CHEBI:78442"/>
        <dbReference type="ChEBI" id="CHEBI:78521"/>
        <dbReference type="ChEBI" id="CHEBI:456215"/>
        <dbReference type="EC" id="6.1.1.18"/>
    </reaction>
</comment>
<dbReference type="Pfam" id="PF00749">
    <property type="entry name" value="tRNA-synt_1c"/>
    <property type="match status" value="1"/>
</dbReference>
<comment type="caution">
    <text evidence="13">The sequence shown here is derived from an EMBL/GenBank/DDBJ whole genome shotgun (WGS) entry which is preliminary data.</text>
</comment>
<feature type="binding site" evidence="8">
    <location>
        <position position="282"/>
    </location>
    <ligand>
        <name>ATP</name>
        <dbReference type="ChEBI" id="CHEBI:30616"/>
    </ligand>
</feature>
<dbReference type="Pfam" id="PF20974">
    <property type="entry name" value="tRNA-synt_1c_C2"/>
    <property type="match status" value="1"/>
</dbReference>
<dbReference type="GO" id="GO:0005524">
    <property type="term" value="F:ATP binding"/>
    <property type="evidence" value="ECO:0007669"/>
    <property type="project" value="UniProtKB-UniRule"/>
</dbReference>
<dbReference type="EC" id="6.1.1.18" evidence="8"/>
<dbReference type="PANTHER" id="PTHR43097">
    <property type="entry name" value="GLUTAMINE-TRNA LIGASE"/>
    <property type="match status" value="1"/>
</dbReference>
<dbReference type="Gene3D" id="1.10.1160.10">
    <property type="entry name" value="Glutamyl-trna Synthetase, Domain 2"/>
    <property type="match status" value="1"/>
</dbReference>
<dbReference type="InterPro" id="IPR049437">
    <property type="entry name" value="tRNA-synt_1c_C2"/>
</dbReference>
<keyword evidence="1 8" id="KW-0963">Cytoplasm</keyword>
<dbReference type="Pfam" id="PF03950">
    <property type="entry name" value="tRNA-synt_1c_C"/>
    <property type="match status" value="1"/>
</dbReference>
<feature type="binding site" evidence="8">
    <location>
        <begin position="87"/>
        <end position="89"/>
    </location>
    <ligand>
        <name>ATP</name>
        <dbReference type="ChEBI" id="CHEBI:30616"/>
    </ligand>
</feature>
<dbReference type="SUPFAM" id="SSF52374">
    <property type="entry name" value="Nucleotidylyl transferase"/>
    <property type="match status" value="1"/>
</dbReference>
<dbReference type="Gene3D" id="3.90.800.10">
    <property type="entry name" value="Glutamyl-tRNA Synthetase, Domain 3"/>
    <property type="match status" value="1"/>
</dbReference>
<feature type="domain" description="Glutamyl/glutaminyl-tRNA synthetase class Ib catalytic" evidence="10">
    <location>
        <begin position="79"/>
        <end position="388"/>
    </location>
</feature>
<dbReference type="InterPro" id="IPR020059">
    <property type="entry name" value="Glu/Gln-tRNA-synth_Ib_codon-bd"/>
</dbReference>
<comment type="caution">
    <text evidence="8">Lacks conserved residue(s) required for the propagation of feature annotation.</text>
</comment>
<evidence type="ECO:0000256" key="5">
    <source>
        <dbReference type="ARBA" id="ARBA00022917"/>
    </source>
</evidence>
<keyword evidence="4 8" id="KW-0067">ATP-binding</keyword>
<dbReference type="FunFam" id="3.90.800.10:FF:000001">
    <property type="entry name" value="Glutamine--tRNA ligase"/>
    <property type="match status" value="1"/>
</dbReference>
<evidence type="ECO:0000256" key="9">
    <source>
        <dbReference type="RuleBase" id="RU363037"/>
    </source>
</evidence>
<feature type="binding site" evidence="8">
    <location>
        <position position="119"/>
    </location>
    <ligand>
        <name>L-glutamine</name>
        <dbReference type="ChEBI" id="CHEBI:58359"/>
    </ligand>
</feature>
<keyword evidence="6 8" id="KW-0030">Aminoacyl-tRNA synthetase</keyword>
<comment type="subcellular location">
    <subcellularLocation>
        <location evidence="8">Cytoplasm</location>
    </subcellularLocation>
</comment>
<dbReference type="GO" id="GO:0006425">
    <property type="term" value="P:glutaminyl-tRNA aminoacylation"/>
    <property type="evidence" value="ECO:0007669"/>
    <property type="project" value="UniProtKB-UniRule"/>
</dbReference>
<feature type="binding site" evidence="8">
    <location>
        <begin position="93"/>
        <end position="99"/>
    </location>
    <ligand>
        <name>ATP</name>
        <dbReference type="ChEBI" id="CHEBI:30616"/>
    </ligand>
</feature>
<dbReference type="InterPro" id="IPR022861">
    <property type="entry name" value="Gln_tRNA_ligase_bac"/>
</dbReference>
<dbReference type="PROSITE" id="PS00178">
    <property type="entry name" value="AA_TRNA_LIGASE_I"/>
    <property type="match status" value="1"/>
</dbReference>
<evidence type="ECO:0000259" key="12">
    <source>
        <dbReference type="Pfam" id="PF20974"/>
    </source>
</evidence>
<dbReference type="InterPro" id="IPR020061">
    <property type="entry name" value="Glu_tRNA_lig_a-bdl"/>
</dbReference>
<feature type="domain" description="tRNA synthetases class I (E and Q) anti-codon binding" evidence="12">
    <location>
        <begin position="508"/>
        <end position="582"/>
    </location>
</feature>
<dbReference type="GO" id="GO:0006424">
    <property type="term" value="P:glutamyl-tRNA aminoacylation"/>
    <property type="evidence" value="ECO:0007669"/>
    <property type="project" value="UniProtKB-UniRule"/>
</dbReference>
<feature type="binding site" evidence="8">
    <location>
        <begin position="320"/>
        <end position="322"/>
    </location>
    <ligand>
        <name>ATP</name>
        <dbReference type="ChEBI" id="CHEBI:30616"/>
    </ligand>
</feature>
<accession>A0A4S4BH79</accession>
<gene>
    <name evidence="8" type="primary">glnS</name>
    <name evidence="13" type="ORF">E6C55_27425</name>
</gene>
<evidence type="ECO:0000256" key="8">
    <source>
        <dbReference type="HAMAP-Rule" id="MF_00126"/>
    </source>
</evidence>
<dbReference type="HAMAP" id="MF_00126">
    <property type="entry name" value="Gln_tRNA_synth"/>
    <property type="match status" value="1"/>
</dbReference>
<dbReference type="InterPro" id="IPR014729">
    <property type="entry name" value="Rossmann-like_a/b/a_fold"/>
</dbReference>
<sequence>MRRRPPTFPESRRQTREFGFRTPSFFRFLFIREGDFVYDEEITRLTRERLVGVESRTASSNNFIRNIVVEDLAAGRVTEIVTRFPPEPNGYLHIGHAKSICLNFELADEFKGRTNLRFDDTNPVKEDVEYVESIKQDVKWLGFDWDGLFFASDYFGEMYERALLLIRKGLAYVDDQSAEQIRESRGTLSEPGTNSPYRDRSVEENLELFGRMKNGEFGNGEKVLRAKIDMASPNINMRDPVIYRIVHAHHHNTGDAWVIYPMYAFAHPIEDAIEGVTHSICTLEFEDQRPFYDWVVEQCEMEAKPRQYEFNRLNITNTVMSKRKLKALVDANIVDGWDDPRMPTISGLRRKGYTPEAIRAFCREIGVAKSYGVVDERMLEHFIREDLKLKAPRTMAVLRPLKVVITNYPEGEVEWLEAENNSENEAMGSRRIPFSRELYIEQDDFMETPPPKYFRLFPGNEVRLKHAYFIKCEEVVKNEAGDVVELRCTYDPETKSGSGFTGRKVKGTIHWVEASQAVAAEFRQFEPLINDNDENADEEASFLDRINPNSLETLQGFVEPNMKEAAAQDKFQFFRHGYFNVDSKLSAPARPVFNRIVSLKSSFEVAKA</sequence>
<organism evidence="13 14">
    <name type="scientific">Cohnella fermenti</name>
    <dbReference type="NCBI Taxonomy" id="2565925"/>
    <lineage>
        <taxon>Bacteria</taxon>
        <taxon>Bacillati</taxon>
        <taxon>Bacillota</taxon>
        <taxon>Bacilli</taxon>
        <taxon>Bacillales</taxon>
        <taxon>Paenibacillaceae</taxon>
        <taxon>Cohnella</taxon>
    </lineage>
</organism>
<evidence type="ECO:0000313" key="14">
    <source>
        <dbReference type="Proteomes" id="UP000310636"/>
    </source>
</evidence>
<keyword evidence="14" id="KW-1185">Reference proteome</keyword>
<keyword evidence="3 8" id="KW-0547">Nucleotide-binding</keyword>
<evidence type="ECO:0000259" key="10">
    <source>
        <dbReference type="Pfam" id="PF00749"/>
    </source>
</evidence>
<evidence type="ECO:0000259" key="11">
    <source>
        <dbReference type="Pfam" id="PF03950"/>
    </source>
</evidence>